<dbReference type="PANTHER" id="PTHR23077">
    <property type="entry name" value="AAA-FAMILY ATPASE"/>
    <property type="match status" value="1"/>
</dbReference>
<dbReference type="InterPro" id="IPR003960">
    <property type="entry name" value="ATPase_AAA_CS"/>
</dbReference>
<evidence type="ECO:0000256" key="1">
    <source>
        <dbReference type="ARBA" id="ARBA00022737"/>
    </source>
</evidence>
<dbReference type="EnsemblMetazoa" id="LLOJ008625-RA">
    <property type="protein sequence ID" value="LLOJ008625-PA"/>
    <property type="gene ID" value="LLOJ008625"/>
</dbReference>
<keyword evidence="2 4" id="KW-0547">Nucleotide-binding</keyword>
<dbReference type="InterPro" id="IPR050168">
    <property type="entry name" value="AAA_ATPase_domain"/>
</dbReference>
<dbReference type="GO" id="GO:0005737">
    <property type="term" value="C:cytoplasm"/>
    <property type="evidence" value="ECO:0007669"/>
    <property type="project" value="TreeGrafter"/>
</dbReference>
<evidence type="ECO:0000313" key="7">
    <source>
        <dbReference type="EnsemblMetazoa" id="LLOJ008625-PA"/>
    </source>
</evidence>
<organism evidence="7 8">
    <name type="scientific">Lutzomyia longipalpis</name>
    <name type="common">Sand fly</name>
    <dbReference type="NCBI Taxonomy" id="7200"/>
    <lineage>
        <taxon>Eukaryota</taxon>
        <taxon>Metazoa</taxon>
        <taxon>Ecdysozoa</taxon>
        <taxon>Arthropoda</taxon>
        <taxon>Hexapoda</taxon>
        <taxon>Insecta</taxon>
        <taxon>Pterygota</taxon>
        <taxon>Neoptera</taxon>
        <taxon>Endopterygota</taxon>
        <taxon>Diptera</taxon>
        <taxon>Nematocera</taxon>
        <taxon>Psychodoidea</taxon>
        <taxon>Psychodidae</taxon>
        <taxon>Lutzomyia</taxon>
        <taxon>Lutzomyia</taxon>
    </lineage>
</organism>
<dbReference type="FunFam" id="1.10.8.60:FF:000069">
    <property type="entry name" value="spermatogenesis-associated protein 5 isoform X1"/>
    <property type="match status" value="1"/>
</dbReference>
<dbReference type="VEuPathDB" id="VectorBase:LLOJ008625"/>
<dbReference type="Gene3D" id="3.40.50.300">
    <property type="entry name" value="P-loop containing nucleotide triphosphate hydrolases"/>
    <property type="match status" value="2"/>
</dbReference>
<dbReference type="GO" id="GO:0005524">
    <property type="term" value="F:ATP binding"/>
    <property type="evidence" value="ECO:0007669"/>
    <property type="project" value="UniProtKB-KW"/>
</dbReference>
<evidence type="ECO:0000256" key="4">
    <source>
        <dbReference type="RuleBase" id="RU003651"/>
    </source>
</evidence>
<dbReference type="CDD" id="cd19511">
    <property type="entry name" value="RecA-like_CDC48_r2-like"/>
    <property type="match status" value="1"/>
</dbReference>
<dbReference type="InterPro" id="IPR003959">
    <property type="entry name" value="ATPase_AAA_core"/>
</dbReference>
<keyword evidence="8" id="KW-1185">Reference proteome</keyword>
<dbReference type="Gene3D" id="1.10.8.60">
    <property type="match status" value="2"/>
</dbReference>
<reference evidence="8" key="1">
    <citation type="submission" date="2012-05" db="EMBL/GenBank/DDBJ databases">
        <title>Whole Genome Assembly of Lutzomyia longipalpis.</title>
        <authorList>
            <person name="Richards S."/>
            <person name="Qu C."/>
            <person name="Dillon R."/>
            <person name="Worley K."/>
            <person name="Scherer S."/>
            <person name="Batterton M."/>
            <person name="Taylor A."/>
            <person name="Hawes A."/>
            <person name="Hernandez B."/>
            <person name="Kovar C."/>
            <person name="Mandapat C."/>
            <person name="Pham C."/>
            <person name="Qu C."/>
            <person name="Jing C."/>
            <person name="Bess C."/>
            <person name="Bandaranaike D."/>
            <person name="Ngo D."/>
            <person name="Ongeri F."/>
            <person name="Arias F."/>
            <person name="Lara F."/>
            <person name="Weissenberger G."/>
            <person name="Kamau G."/>
            <person name="Han H."/>
            <person name="Shen H."/>
            <person name="Dinh H."/>
            <person name="Khalil I."/>
            <person name="Jones J."/>
            <person name="Shafer J."/>
            <person name="Jayaseelan J."/>
            <person name="Quiroz J."/>
            <person name="Blankenburg K."/>
            <person name="Nguyen L."/>
            <person name="Jackson L."/>
            <person name="Francisco L."/>
            <person name="Tang L.-Y."/>
            <person name="Pu L.-L."/>
            <person name="Perales L."/>
            <person name="Lorensuhewa L."/>
            <person name="Munidasa M."/>
            <person name="Coyle M."/>
            <person name="Taylor M."/>
            <person name="Puazo M."/>
            <person name="Firestine M."/>
            <person name="Scheel M."/>
            <person name="Javaid M."/>
            <person name="Wang M."/>
            <person name="Li M."/>
            <person name="Tabassum N."/>
            <person name="Saada N."/>
            <person name="Osuji N."/>
            <person name="Aqrawi P."/>
            <person name="Fu Q."/>
            <person name="Thornton R."/>
            <person name="Raj R."/>
            <person name="Goodspeed R."/>
            <person name="Mata R."/>
            <person name="Najjar R."/>
            <person name="Gubbala S."/>
            <person name="Lee S."/>
            <person name="Denson S."/>
            <person name="Patil S."/>
            <person name="Macmil S."/>
            <person name="Qi S."/>
            <person name="Matskevitch T."/>
            <person name="Palculict T."/>
            <person name="Mathew T."/>
            <person name="Vee V."/>
            <person name="Velamala V."/>
            <person name="Korchina V."/>
            <person name="Cai W."/>
            <person name="Liu W."/>
            <person name="Dai W."/>
            <person name="Zou X."/>
            <person name="Zhu Y."/>
            <person name="Zhang Y."/>
            <person name="Wu Y.-Q."/>
            <person name="Xin Y."/>
            <person name="Nazarath L."/>
            <person name="Kovar C."/>
            <person name="Han Y."/>
            <person name="Muzny D."/>
            <person name="Gibbs R."/>
        </authorList>
    </citation>
    <scope>NUCLEOTIDE SEQUENCE [LARGE SCALE GENOMIC DNA]</scope>
    <source>
        <strain evidence="8">Jacobina</strain>
    </source>
</reference>
<dbReference type="SUPFAM" id="SSF52540">
    <property type="entry name" value="P-loop containing nucleoside triphosphate hydrolases"/>
    <property type="match status" value="2"/>
</dbReference>
<feature type="domain" description="AAA+ ATPase" evidence="5">
    <location>
        <begin position="26"/>
        <end position="165"/>
    </location>
</feature>
<sequence>MDKLIEEVTGQMNAALYGSSEKKLRISRGILFHGPAGCGKSLLCNFLASRSKIKVITVNPHRIFSKYLGEAEVTLSRHFQEAFGNFPNPTMIVIDDIHILCPRNEGTDAIRRVSATLLKILDELPFRKDGGKIFVLAATTDLEKTNPALRRSGRLDCTMEISVPTPDQRQDILHKLLATVPNSISKEEVRKFAEVTHAFVGADLSSLVGKAVGNAAMRGTEVTAGDINWALGTISPSAMKEVLVEVPNVRWEDIGGQHELKLKLKQAIEWPLTNPEVFPRFGIDPPRGVLMYGPPGCSKTMIAKALATESRLNFLTIKGPDIFSMWVGESERAVRELFRKARSVAPSIIFFDEIDAIGAEGVLNPERVLAQLLTELDGVTTLDNVTIVAATNRPDLIDRALLRPGRIDRIIFVGLPDRETRREIFTIKLKKMPIGDDCSVEVLVDLTEKYSGAEIQAVCREAGISALEESLDADVIHWKHFQHALSAVRPRTSPDLLKIYEDYERVFSVPAN</sequence>
<evidence type="ECO:0000259" key="5">
    <source>
        <dbReference type="SMART" id="SM00382"/>
    </source>
</evidence>
<dbReference type="EMBL" id="AJWK01029244">
    <property type="status" value="NOT_ANNOTATED_CDS"/>
    <property type="molecule type" value="Genomic_DNA"/>
</dbReference>
<dbReference type="PANTHER" id="PTHR23077:SF27">
    <property type="entry name" value="ATPASE FAMILY GENE 2 PROTEIN HOMOLOG A"/>
    <property type="match status" value="1"/>
</dbReference>
<dbReference type="Proteomes" id="UP000092461">
    <property type="component" value="Unassembled WGS sequence"/>
</dbReference>
<evidence type="ECO:0000256" key="2">
    <source>
        <dbReference type="ARBA" id="ARBA00022741"/>
    </source>
</evidence>
<feature type="domain" description="AAA+ ATPase" evidence="5">
    <location>
        <begin position="285"/>
        <end position="417"/>
    </location>
</feature>
<dbReference type="FunFam" id="3.40.50.300:FF:000018">
    <property type="entry name" value="Cell division control 48"/>
    <property type="match status" value="1"/>
</dbReference>
<accession>A0A1B0CUJ0</accession>
<dbReference type="AlphaFoldDB" id="A0A1B0CUJ0"/>
<dbReference type="GO" id="GO:0016887">
    <property type="term" value="F:ATP hydrolysis activity"/>
    <property type="evidence" value="ECO:0007669"/>
    <property type="project" value="InterPro"/>
</dbReference>
<dbReference type="VEuPathDB" id="VectorBase:LLONM1_009813"/>
<protein>
    <submittedName>
        <fullName evidence="6">Putative aaa+-type atpase</fullName>
    </submittedName>
</protein>
<dbReference type="InterPro" id="IPR003593">
    <property type="entry name" value="AAA+_ATPase"/>
</dbReference>
<comment type="similarity">
    <text evidence="4">Belongs to the AAA ATPase family.</text>
</comment>
<dbReference type="PROSITE" id="PS00674">
    <property type="entry name" value="AAA"/>
    <property type="match status" value="1"/>
</dbReference>
<proteinExistence type="inferred from homology"/>
<reference evidence="6" key="2">
    <citation type="journal article" date="2020" name="BMC">
        <title>Leishmania infection induces a limited differential gene expression in the sand fly midgut.</title>
        <authorList>
            <person name="Coutinho-Abreu I.V."/>
            <person name="Serafim T.D."/>
            <person name="Meneses C."/>
            <person name="Kamhawi S."/>
            <person name="Oliveira F."/>
            <person name="Valenzuela J.G."/>
        </authorList>
    </citation>
    <scope>NUCLEOTIDE SEQUENCE</scope>
    <source>
        <strain evidence="6">Jacobina</strain>
        <tissue evidence="6">Midgut</tissue>
    </source>
</reference>
<evidence type="ECO:0000313" key="8">
    <source>
        <dbReference type="Proteomes" id="UP000092461"/>
    </source>
</evidence>
<dbReference type="InterPro" id="IPR027417">
    <property type="entry name" value="P-loop_NTPase"/>
</dbReference>
<dbReference type="SMART" id="SM00382">
    <property type="entry name" value="AAA"/>
    <property type="match status" value="2"/>
</dbReference>
<dbReference type="Pfam" id="PF00004">
    <property type="entry name" value="AAA"/>
    <property type="match status" value="2"/>
</dbReference>
<reference evidence="7" key="3">
    <citation type="submission" date="2020-05" db="UniProtKB">
        <authorList>
            <consortium name="EnsemblMetazoa"/>
        </authorList>
    </citation>
    <scope>IDENTIFICATION</scope>
    <source>
        <strain evidence="7">Jacobina</strain>
    </source>
</reference>
<dbReference type="EMBL" id="GITU01000251">
    <property type="protein sequence ID" value="MBC1168954.1"/>
    <property type="molecule type" value="Transcribed_RNA"/>
</dbReference>
<keyword evidence="3 4" id="KW-0067">ATP-binding</keyword>
<keyword evidence="1" id="KW-0677">Repeat</keyword>
<dbReference type="Pfam" id="PF17862">
    <property type="entry name" value="AAA_lid_3"/>
    <property type="match status" value="1"/>
</dbReference>
<evidence type="ECO:0000313" key="6">
    <source>
        <dbReference type="EMBL" id="MBC1168954.1"/>
    </source>
</evidence>
<dbReference type="InterPro" id="IPR041569">
    <property type="entry name" value="AAA_lid_3"/>
</dbReference>
<evidence type="ECO:0000256" key="3">
    <source>
        <dbReference type="ARBA" id="ARBA00022840"/>
    </source>
</evidence>
<name>A0A1B0CUJ0_LUTLO</name>